<dbReference type="Proteomes" id="UP001060261">
    <property type="component" value="Chromosome"/>
</dbReference>
<dbReference type="Pfam" id="PF03235">
    <property type="entry name" value="GmrSD_N"/>
    <property type="match status" value="1"/>
</dbReference>
<dbReference type="EMBL" id="CP104213">
    <property type="protein sequence ID" value="UWX63331.1"/>
    <property type="molecule type" value="Genomic_DNA"/>
</dbReference>
<name>A0ABY5YF42_9DEIO</name>
<dbReference type="PANTHER" id="PTHR39639:SF1">
    <property type="entry name" value="DUF262 DOMAIN-CONTAINING PROTEIN"/>
    <property type="match status" value="1"/>
</dbReference>
<accession>A0ABY5YF42</accession>
<gene>
    <name evidence="2" type="ORF">N0D28_11305</name>
</gene>
<dbReference type="InterPro" id="IPR004919">
    <property type="entry name" value="GmrSD_N"/>
</dbReference>
<evidence type="ECO:0000259" key="1">
    <source>
        <dbReference type="Pfam" id="PF03235"/>
    </source>
</evidence>
<proteinExistence type="predicted"/>
<keyword evidence="3" id="KW-1185">Reference proteome</keyword>
<organism evidence="2 3">
    <name type="scientific">Deinococcus rubellus</name>
    <dbReference type="NCBI Taxonomy" id="1889240"/>
    <lineage>
        <taxon>Bacteria</taxon>
        <taxon>Thermotogati</taxon>
        <taxon>Deinococcota</taxon>
        <taxon>Deinococci</taxon>
        <taxon>Deinococcales</taxon>
        <taxon>Deinococcaceae</taxon>
        <taxon>Deinococcus</taxon>
    </lineage>
</organism>
<sequence length="103" mass="12188">MKKDIFVSDEISIVDLIDDKAPIIRWEEKQKEIITSVVDYNLDTLDTLIRKQTIDLKPKYQRRFRWDDLRKSKLVESLLMNVPIPPIFLNEDSYGKYSVILSS</sequence>
<dbReference type="PANTHER" id="PTHR39639">
    <property type="entry name" value="CHROMOSOME 16, WHOLE GENOME SHOTGUN SEQUENCE"/>
    <property type="match status" value="1"/>
</dbReference>
<evidence type="ECO:0000313" key="3">
    <source>
        <dbReference type="Proteomes" id="UP001060261"/>
    </source>
</evidence>
<feature type="domain" description="GmrSD restriction endonucleases N-terminal" evidence="1">
    <location>
        <begin position="47"/>
        <end position="100"/>
    </location>
</feature>
<evidence type="ECO:0000313" key="2">
    <source>
        <dbReference type="EMBL" id="UWX63331.1"/>
    </source>
</evidence>
<reference evidence="2" key="1">
    <citation type="submission" date="2022-09" db="EMBL/GenBank/DDBJ databases">
        <title>genome sequence of Deinococcus rubellus.</title>
        <authorList>
            <person name="Srinivasan S."/>
        </authorList>
    </citation>
    <scope>NUCLEOTIDE SEQUENCE</scope>
    <source>
        <strain evidence="2">Ant6</strain>
    </source>
</reference>
<protein>
    <submittedName>
        <fullName evidence="2">DUF262 domain-containing protein</fullName>
    </submittedName>
</protein>
<dbReference type="RefSeq" id="WP_260559620.1">
    <property type="nucleotide sequence ID" value="NZ_CP104213.1"/>
</dbReference>